<accession>A0A2Z2HH62</accession>
<reference evidence="4 5" key="1">
    <citation type="journal article" date="2017" name="Environ. Microbiol.">
        <title>Genome and epigenome of a novel marine Thaumarchaeota strain suggest viral infection, phosphorothioation DNA modification and multiple restriction systems.</title>
        <authorList>
            <person name="Ahlgren N.A."/>
            <person name="Chen Y."/>
            <person name="Needham D.M."/>
            <person name="Parada A.E."/>
            <person name="Sachdeva R."/>
            <person name="Trinh V."/>
            <person name="Chen T."/>
            <person name="Fuhrman J.A."/>
        </authorList>
    </citation>
    <scope>NUCLEOTIDE SEQUENCE [LARGE SCALE GENOMIC DNA]</scope>
    <source>
        <strain evidence="4 5">SPOT01</strain>
    </source>
</reference>
<dbReference type="KEGG" id="nct:NMSP_0009"/>
<name>A0A2Z2HH62_9ARCH</name>
<proteinExistence type="inferred from homology"/>
<dbReference type="CDD" id="cd06464">
    <property type="entry name" value="ACD_sHsps-like"/>
    <property type="match status" value="1"/>
</dbReference>
<evidence type="ECO:0000259" key="3">
    <source>
        <dbReference type="PROSITE" id="PS01031"/>
    </source>
</evidence>
<comment type="similarity">
    <text evidence="1 2">Belongs to the small heat shock protein (HSP20) family.</text>
</comment>
<dbReference type="PROSITE" id="PS01031">
    <property type="entry name" value="SHSP"/>
    <property type="match status" value="1"/>
</dbReference>
<dbReference type="AlphaFoldDB" id="A0A2Z2HH62"/>
<feature type="domain" description="SHSP" evidence="3">
    <location>
        <begin position="69"/>
        <end position="164"/>
    </location>
</feature>
<evidence type="ECO:0000313" key="5">
    <source>
        <dbReference type="Proteomes" id="UP000249949"/>
    </source>
</evidence>
<dbReference type="RefSeq" id="WP_086906894.1">
    <property type="nucleotide sequence ID" value="NZ_CP021324.1"/>
</dbReference>
<protein>
    <submittedName>
        <fullName evidence="4">Hsp20/alpha crystallin family protein</fullName>
    </submittedName>
</protein>
<dbReference type="Proteomes" id="UP000249949">
    <property type="component" value="Chromosome"/>
</dbReference>
<organism evidence="4 5">
    <name type="scientific">Candidatus Nitrosomarinus catalinensis</name>
    <dbReference type="NCBI Taxonomy" id="1898749"/>
    <lineage>
        <taxon>Archaea</taxon>
        <taxon>Nitrososphaerota</taxon>
        <taxon>Nitrososphaeria</taxon>
        <taxon>Nitrosopumilales</taxon>
        <taxon>Nitrosopumilaceae</taxon>
        <taxon>Candidatus Nitrosomarinus</taxon>
    </lineage>
</organism>
<evidence type="ECO:0000256" key="2">
    <source>
        <dbReference type="RuleBase" id="RU003616"/>
    </source>
</evidence>
<dbReference type="OrthoDB" id="26084at2157"/>
<dbReference type="InterPro" id="IPR008978">
    <property type="entry name" value="HSP20-like_chaperone"/>
</dbReference>
<dbReference type="GeneID" id="32900515"/>
<dbReference type="NCBIfam" id="NF041800">
    <property type="entry name" value="Hsp20"/>
    <property type="match status" value="1"/>
</dbReference>
<dbReference type="Gene3D" id="2.60.40.790">
    <property type="match status" value="1"/>
</dbReference>
<evidence type="ECO:0000313" key="4">
    <source>
        <dbReference type="EMBL" id="ARS63644.1"/>
    </source>
</evidence>
<dbReference type="Pfam" id="PF00011">
    <property type="entry name" value="HSP20"/>
    <property type="match status" value="1"/>
</dbReference>
<evidence type="ECO:0000256" key="1">
    <source>
        <dbReference type="PROSITE-ProRule" id="PRU00285"/>
    </source>
</evidence>
<dbReference type="InterPro" id="IPR002068">
    <property type="entry name" value="A-crystallin/Hsp20_dom"/>
</dbReference>
<gene>
    <name evidence="4" type="ORF">NMSP_0009</name>
</gene>
<sequence>MTSFFDTEIDRIFKKMSESFFDANGMNEEFNGNSNSGPIFYGYTMTIGPDGKPSVQEFGNAKPDRLPVSNAREAIVDTIVDEKEKVVKLIAEMPGVEKTDVKILVDKNVVNITAERGDKKYHCKVPLQHKVDENSAKATYKNGILQLVFKLVVEKQTGKKVEVE</sequence>
<dbReference type="SUPFAM" id="SSF49764">
    <property type="entry name" value="HSP20-like chaperones"/>
    <property type="match status" value="1"/>
</dbReference>
<dbReference type="EMBL" id="CP021324">
    <property type="protein sequence ID" value="ARS63644.1"/>
    <property type="molecule type" value="Genomic_DNA"/>
</dbReference>
<keyword evidence="5" id="KW-1185">Reference proteome</keyword>